<dbReference type="RefSeq" id="XP_009822223.1">
    <property type="nucleotide sequence ID" value="XM_009823921.1"/>
</dbReference>
<organism evidence="1">
    <name type="scientific">Aphanomyces astaci</name>
    <name type="common">Crayfish plague agent</name>
    <dbReference type="NCBI Taxonomy" id="112090"/>
    <lineage>
        <taxon>Eukaryota</taxon>
        <taxon>Sar</taxon>
        <taxon>Stramenopiles</taxon>
        <taxon>Oomycota</taxon>
        <taxon>Saprolegniomycetes</taxon>
        <taxon>Saprolegniales</taxon>
        <taxon>Verrucalvaceae</taxon>
        <taxon>Aphanomyces</taxon>
    </lineage>
</organism>
<proteinExistence type="predicted"/>
<protein>
    <submittedName>
        <fullName evidence="1">Uncharacterized protein</fullName>
    </submittedName>
</protein>
<gene>
    <name evidence="1" type="ORF">H257_00961</name>
</gene>
<dbReference type="AlphaFoldDB" id="W4H5R6"/>
<name>W4H5R6_APHAT</name>
<reference evidence="1" key="1">
    <citation type="submission" date="2013-12" db="EMBL/GenBank/DDBJ databases">
        <title>The Genome Sequence of Aphanomyces astaci APO3.</title>
        <authorList>
            <consortium name="The Broad Institute Genomics Platform"/>
            <person name="Russ C."/>
            <person name="Tyler B."/>
            <person name="van West P."/>
            <person name="Dieguez-Uribeondo J."/>
            <person name="Young S.K."/>
            <person name="Zeng Q."/>
            <person name="Gargeya S."/>
            <person name="Fitzgerald M."/>
            <person name="Abouelleil A."/>
            <person name="Alvarado L."/>
            <person name="Chapman S.B."/>
            <person name="Gainer-Dewar J."/>
            <person name="Goldberg J."/>
            <person name="Griggs A."/>
            <person name="Gujja S."/>
            <person name="Hansen M."/>
            <person name="Howarth C."/>
            <person name="Imamovic A."/>
            <person name="Ireland A."/>
            <person name="Larimer J."/>
            <person name="McCowan C."/>
            <person name="Murphy C."/>
            <person name="Pearson M."/>
            <person name="Poon T.W."/>
            <person name="Priest M."/>
            <person name="Roberts A."/>
            <person name="Saif S."/>
            <person name="Shea T."/>
            <person name="Sykes S."/>
            <person name="Wortman J."/>
            <person name="Nusbaum C."/>
            <person name="Birren B."/>
        </authorList>
    </citation>
    <scope>NUCLEOTIDE SEQUENCE [LARGE SCALE GENOMIC DNA]</scope>
    <source>
        <strain evidence="1">APO3</strain>
    </source>
</reference>
<dbReference type="GeneID" id="20802957"/>
<accession>W4H5R6</accession>
<dbReference type="VEuPathDB" id="FungiDB:H257_00961"/>
<dbReference type="EMBL" id="KI913115">
    <property type="protein sequence ID" value="ETV87360.1"/>
    <property type="molecule type" value="Genomic_DNA"/>
</dbReference>
<sequence length="249" mass="27859">MRQRVPGFVHRLEAGACVCILGGHRRRGRRGTGGGSVSVHPGCLPPVVLGMFGRQRLHFQQQQTQLDEIDVRQDGDPAAGLHARGEERRHVVHAFAGPQIMQALAQIARLRFRLAAILPNRERRAEDVREVVAVEASLVVARVTKVREQVQAIADLIEDAPDLVDRRRHLRKLLGGQFVWRWGRAQVKQERVDRYKAGVAVGDGHVRGMEEVEEGLDGAEEYKQAAQVIPKLWAACVVDELGRRQERAI</sequence>
<evidence type="ECO:0000313" key="1">
    <source>
        <dbReference type="EMBL" id="ETV87360.1"/>
    </source>
</evidence>